<evidence type="ECO:0000259" key="11">
    <source>
        <dbReference type="Pfam" id="PF26002"/>
    </source>
</evidence>
<dbReference type="PANTHER" id="PTHR30386">
    <property type="entry name" value="MEMBRANE FUSION SUBUNIT OF EMRAB-TOLC MULTIDRUG EFFLUX PUMP"/>
    <property type="match status" value="1"/>
</dbReference>
<keyword evidence="5 9" id="KW-0997">Cell inner membrane</keyword>
<evidence type="ECO:0000313" key="13">
    <source>
        <dbReference type="EMBL" id="MUP11886.1"/>
    </source>
</evidence>
<feature type="coiled-coil region" evidence="10">
    <location>
        <begin position="247"/>
        <end position="320"/>
    </location>
</feature>
<dbReference type="Gene3D" id="2.40.50.100">
    <property type="match status" value="1"/>
</dbReference>
<dbReference type="InterPro" id="IPR006144">
    <property type="entry name" value="Secretion_HlyD_CS"/>
</dbReference>
<gene>
    <name evidence="13" type="ORF">BBK91_018675</name>
    <name evidence="12" type="ORF">BBL17_003030</name>
</gene>
<evidence type="ECO:0000313" key="12">
    <source>
        <dbReference type="EMBL" id="MUO40775.1"/>
    </source>
</evidence>
<proteinExistence type="inferred from homology"/>
<evidence type="ECO:0000313" key="14">
    <source>
        <dbReference type="Proteomes" id="UP000179454"/>
    </source>
</evidence>
<dbReference type="Proteomes" id="UP000179536">
    <property type="component" value="Unassembled WGS sequence"/>
</dbReference>
<evidence type="ECO:0000256" key="5">
    <source>
        <dbReference type="ARBA" id="ARBA00022519"/>
    </source>
</evidence>
<dbReference type="PRINTS" id="PR01490">
    <property type="entry name" value="RTXTOXIND"/>
</dbReference>
<comment type="subcellular location">
    <subcellularLocation>
        <location evidence="1 9">Cell inner membrane</location>
        <topology evidence="1 9">Single-pass membrane protein</topology>
    </subcellularLocation>
</comment>
<sequence length="491" mass="52631">MNVSLKRSQGAVTLLRRTDKPVRTDQEFLAPALEILETPPSPVRMALVVIIAALFAVAITWAAVGKIDIVATAQGKIEPTLKVKIVQPLATGKVSDVLVQNGDHVSKDQVLVRLDDSSAASQYDDLSEQLAASRAEVARRSAAIETVSSRNWPVGGATQINVAWPEGISVALQRREQSVLDSDVAQLSAQLSLIDSQIAQKTIDSDAFGATVSAQESLISTLKKLTFMRETLSQNNAMSTADWLNALQEEEKEQVSLQSDINEKLDADANIAVLKRQAVSTTQSFIADYAQKLEAADEQVQELTQQLREAKAQLDDMTLRSPVDGTIEASTLTSIGQVLTSGSEVLRVVPEGSHLDIQAYITNDEIGFVQVGQAATIKVTAFPYTQYGTISGTVLQVGKDAVSTSQAQADLADSSYTMTTTASGSTSQSADTLVFPVIVQLDKNFIGTAERSAYVSPGMSVSVDINTGDRTILDYLFAPLVDVTSSALHER</sequence>
<evidence type="ECO:0000256" key="8">
    <source>
        <dbReference type="ARBA" id="ARBA00023136"/>
    </source>
</evidence>
<dbReference type="InterPro" id="IPR010129">
    <property type="entry name" value="T1SS_HlyD"/>
</dbReference>
<feature type="transmembrane region" description="Helical" evidence="9">
    <location>
        <begin position="45"/>
        <end position="64"/>
    </location>
</feature>
<dbReference type="GO" id="GO:0005886">
    <property type="term" value="C:plasma membrane"/>
    <property type="evidence" value="ECO:0007669"/>
    <property type="project" value="UniProtKB-SubCell"/>
</dbReference>
<evidence type="ECO:0000256" key="9">
    <source>
        <dbReference type="RuleBase" id="RU365093"/>
    </source>
</evidence>
<dbReference type="Gene3D" id="2.40.30.170">
    <property type="match status" value="1"/>
</dbReference>
<keyword evidence="6 9" id="KW-0812">Transmembrane</keyword>
<dbReference type="NCBIfam" id="TIGR01843">
    <property type="entry name" value="type_I_hlyD"/>
    <property type="match status" value="1"/>
</dbReference>
<dbReference type="PROSITE" id="PS00543">
    <property type="entry name" value="HLYD_FAMILY"/>
    <property type="match status" value="1"/>
</dbReference>
<evidence type="ECO:0000256" key="2">
    <source>
        <dbReference type="ARBA" id="ARBA00009477"/>
    </source>
</evidence>
<dbReference type="InterPro" id="IPR058982">
    <property type="entry name" value="Beta-barrel_AprE"/>
</dbReference>
<keyword evidence="10" id="KW-0175">Coiled coil</keyword>
<evidence type="ECO:0000256" key="10">
    <source>
        <dbReference type="SAM" id="Coils"/>
    </source>
</evidence>
<dbReference type="EMBL" id="MBFA02000012">
    <property type="protein sequence ID" value="MUP11886.1"/>
    <property type="molecule type" value="Genomic_DNA"/>
</dbReference>
<dbReference type="EMBL" id="MBFE02000002">
    <property type="protein sequence ID" value="MUO40775.1"/>
    <property type="molecule type" value="Genomic_DNA"/>
</dbReference>
<name>A0ABD6HBR3_AGRVI</name>
<accession>A0ABD6HBR3</accession>
<dbReference type="Pfam" id="PF26002">
    <property type="entry name" value="Beta-barrel_AprE"/>
    <property type="match status" value="1"/>
</dbReference>
<keyword evidence="8 9" id="KW-0472">Membrane</keyword>
<protein>
    <recommendedName>
        <fullName evidence="9">Membrane fusion protein (MFP) family protein</fullName>
    </recommendedName>
</protein>
<keyword evidence="14" id="KW-1185">Reference proteome</keyword>
<evidence type="ECO:0000256" key="3">
    <source>
        <dbReference type="ARBA" id="ARBA00022448"/>
    </source>
</evidence>
<keyword evidence="4 9" id="KW-1003">Cell membrane</keyword>
<feature type="domain" description="AprE-like beta-barrel" evidence="11">
    <location>
        <begin position="357"/>
        <end position="468"/>
    </location>
</feature>
<evidence type="ECO:0000256" key="4">
    <source>
        <dbReference type="ARBA" id="ARBA00022475"/>
    </source>
</evidence>
<evidence type="ECO:0000313" key="15">
    <source>
        <dbReference type="Proteomes" id="UP000179536"/>
    </source>
</evidence>
<dbReference type="InterPro" id="IPR050739">
    <property type="entry name" value="MFP"/>
</dbReference>
<evidence type="ECO:0000256" key="6">
    <source>
        <dbReference type="ARBA" id="ARBA00022692"/>
    </source>
</evidence>
<organism evidence="13 15">
    <name type="scientific">Agrobacterium vitis</name>
    <name type="common">Rhizobium vitis</name>
    <dbReference type="NCBI Taxonomy" id="373"/>
    <lineage>
        <taxon>Bacteria</taxon>
        <taxon>Pseudomonadati</taxon>
        <taxon>Pseudomonadota</taxon>
        <taxon>Alphaproteobacteria</taxon>
        <taxon>Hyphomicrobiales</taxon>
        <taxon>Rhizobiaceae</taxon>
        <taxon>Rhizobium/Agrobacterium group</taxon>
        <taxon>Agrobacterium</taxon>
    </lineage>
</organism>
<evidence type="ECO:0000256" key="7">
    <source>
        <dbReference type="ARBA" id="ARBA00022989"/>
    </source>
</evidence>
<comment type="caution">
    <text evidence="13">The sequence shown here is derived from an EMBL/GenBank/DDBJ whole genome shotgun (WGS) entry which is preliminary data.</text>
</comment>
<reference evidence="14 15" key="1">
    <citation type="submission" date="2019-11" db="EMBL/GenBank/DDBJ databases">
        <title>Whole-genome sequencing of Allorhizobium vitis.</title>
        <authorList>
            <person name="Gan H.M."/>
            <person name="Savka M.A."/>
        </authorList>
    </citation>
    <scope>NUCLEOTIDE SEQUENCE [LARGE SCALE GENOMIC DNA]</scope>
    <source>
        <strain evidence="13 15">RF2/1</strain>
        <strain evidence="12 14">T1/7</strain>
    </source>
</reference>
<dbReference type="PANTHER" id="PTHR30386:SF26">
    <property type="entry name" value="TRANSPORT PROTEIN COMB"/>
    <property type="match status" value="1"/>
</dbReference>
<comment type="similarity">
    <text evidence="2 9">Belongs to the membrane fusion protein (MFP) (TC 8.A.1) family.</text>
</comment>
<evidence type="ECO:0000256" key="1">
    <source>
        <dbReference type="ARBA" id="ARBA00004377"/>
    </source>
</evidence>
<keyword evidence="3 9" id="KW-0813">Transport</keyword>
<dbReference type="Proteomes" id="UP000179454">
    <property type="component" value="Unassembled WGS sequence"/>
</dbReference>
<dbReference type="RefSeq" id="WP_015914831.1">
    <property type="nucleotide sequence ID" value="NZ_JAALYG010000001.1"/>
</dbReference>
<dbReference type="AlphaFoldDB" id="A0ABD6HBR3"/>
<keyword evidence="7 9" id="KW-1133">Transmembrane helix</keyword>